<gene>
    <name evidence="2" type="ORF">PVL29_025592</name>
</gene>
<reference evidence="2 3" key="1">
    <citation type="journal article" date="2023" name="BMC Biotechnol.">
        <title>Vitis rotundifolia cv Carlos genome sequencing.</title>
        <authorList>
            <person name="Huff M."/>
            <person name="Hulse-Kemp A."/>
            <person name="Scheffler B."/>
            <person name="Youngblood R."/>
            <person name="Simpson S."/>
            <person name="Babiker E."/>
            <person name="Staton M."/>
        </authorList>
    </citation>
    <scope>NUCLEOTIDE SEQUENCE [LARGE SCALE GENOMIC DNA]</scope>
    <source>
        <tissue evidence="2">Leaf</tissue>
    </source>
</reference>
<protein>
    <recommendedName>
        <fullName evidence="1">F-box domain-containing protein</fullName>
    </recommendedName>
</protein>
<dbReference type="InterPro" id="IPR011043">
    <property type="entry name" value="Gal_Oxase/kelch_b-propeller"/>
</dbReference>
<dbReference type="Pfam" id="PF12937">
    <property type="entry name" value="F-box-like"/>
    <property type="match status" value="1"/>
</dbReference>
<dbReference type="EMBL" id="JARBHA010000019">
    <property type="protein sequence ID" value="KAJ9672011.1"/>
    <property type="molecule type" value="Genomic_DNA"/>
</dbReference>
<comment type="caution">
    <text evidence="2">The sequence shown here is derived from an EMBL/GenBank/DDBJ whole genome shotgun (WGS) entry which is preliminary data.</text>
</comment>
<dbReference type="CDD" id="cd22157">
    <property type="entry name" value="F-box_AtFBW1-like"/>
    <property type="match status" value="1"/>
</dbReference>
<dbReference type="PANTHER" id="PTHR31672:SF13">
    <property type="entry name" value="F-BOX PROTEIN CPR30-LIKE"/>
    <property type="match status" value="1"/>
</dbReference>
<dbReference type="InterPro" id="IPR050796">
    <property type="entry name" value="SCF_F-box_component"/>
</dbReference>
<keyword evidence="3" id="KW-1185">Reference proteome</keyword>
<accession>A0AA39D5M4</accession>
<feature type="domain" description="F-box" evidence="1">
    <location>
        <begin position="21"/>
        <end position="59"/>
    </location>
</feature>
<dbReference type="InterPro" id="IPR001810">
    <property type="entry name" value="F-box_dom"/>
</dbReference>
<dbReference type="SMART" id="SM00256">
    <property type="entry name" value="FBOX"/>
    <property type="match status" value="1"/>
</dbReference>
<dbReference type="Gene3D" id="1.20.1280.50">
    <property type="match status" value="1"/>
</dbReference>
<organism evidence="2 3">
    <name type="scientific">Vitis rotundifolia</name>
    <name type="common">Muscadine grape</name>
    <dbReference type="NCBI Taxonomy" id="103349"/>
    <lineage>
        <taxon>Eukaryota</taxon>
        <taxon>Viridiplantae</taxon>
        <taxon>Streptophyta</taxon>
        <taxon>Embryophyta</taxon>
        <taxon>Tracheophyta</taxon>
        <taxon>Spermatophyta</taxon>
        <taxon>Magnoliopsida</taxon>
        <taxon>eudicotyledons</taxon>
        <taxon>Gunneridae</taxon>
        <taxon>Pentapetalae</taxon>
        <taxon>rosids</taxon>
        <taxon>Vitales</taxon>
        <taxon>Vitaceae</taxon>
        <taxon>Viteae</taxon>
        <taxon>Vitis</taxon>
    </lineage>
</organism>
<dbReference type="Pfam" id="PF08268">
    <property type="entry name" value="FBA_3"/>
    <property type="match status" value="1"/>
</dbReference>
<sequence>MDDFGSKLMRVTQSENVFEVEEILTNILSRLPVKSLLVCKSVCKYWQGLICSPSFIHLHLIQSQENPSYVFCPSYVFWDNNAHWVIKTDGETTQSFPVYDGFYFRDMICSFNGLICCTTPRKSGSCIIRRSPRRGMDIIIYNPATRKVLSLPPTPKTHYAPKLGVSFGPTIDGYEIFQFFLIREEQLYECMVYSSITGSWEFIGTVAHAPFNSFNHVCIDGIVYWFSRSRIDGRLVGHILTVDREEKFSIIRIPEEETLYPLLVNLEGCLCLVAENGLDQNRFDIWALQNSKESVWVKKWSDYMPSFKIEQLQYIVVRKNEILFGSWKQYLFYNMGTRTWREFNWEYGRENGFSFPLAYTESLLSCKY</sequence>
<dbReference type="InterPro" id="IPR013187">
    <property type="entry name" value="F-box-assoc_dom_typ3"/>
</dbReference>
<dbReference type="Proteomes" id="UP001168098">
    <property type="component" value="Unassembled WGS sequence"/>
</dbReference>
<dbReference type="InterPro" id="IPR017451">
    <property type="entry name" value="F-box-assoc_interact_dom"/>
</dbReference>
<evidence type="ECO:0000313" key="3">
    <source>
        <dbReference type="Proteomes" id="UP001168098"/>
    </source>
</evidence>
<dbReference type="SUPFAM" id="SSF81383">
    <property type="entry name" value="F-box domain"/>
    <property type="match status" value="1"/>
</dbReference>
<evidence type="ECO:0000313" key="2">
    <source>
        <dbReference type="EMBL" id="KAJ9672011.1"/>
    </source>
</evidence>
<dbReference type="InterPro" id="IPR036047">
    <property type="entry name" value="F-box-like_dom_sf"/>
</dbReference>
<evidence type="ECO:0000259" key="1">
    <source>
        <dbReference type="SMART" id="SM00256"/>
    </source>
</evidence>
<dbReference type="AlphaFoldDB" id="A0AA39D5M4"/>
<name>A0AA39D5M4_VITRO</name>
<proteinExistence type="predicted"/>
<dbReference type="SUPFAM" id="SSF50965">
    <property type="entry name" value="Galactose oxidase, central domain"/>
    <property type="match status" value="1"/>
</dbReference>
<dbReference type="PANTHER" id="PTHR31672">
    <property type="entry name" value="BNACNNG10540D PROTEIN"/>
    <property type="match status" value="1"/>
</dbReference>
<dbReference type="NCBIfam" id="TIGR01640">
    <property type="entry name" value="F_box_assoc_1"/>
    <property type="match status" value="1"/>
</dbReference>